<organism evidence="1 2">
    <name type="scientific">Escherichia coli</name>
    <dbReference type="NCBI Taxonomy" id="562"/>
    <lineage>
        <taxon>Bacteria</taxon>
        <taxon>Pseudomonadati</taxon>
        <taxon>Pseudomonadota</taxon>
        <taxon>Gammaproteobacteria</taxon>
        <taxon>Enterobacterales</taxon>
        <taxon>Enterobacteriaceae</taxon>
        <taxon>Escherichia</taxon>
    </lineage>
</organism>
<dbReference type="Proteomes" id="UP000271175">
    <property type="component" value="Unassembled WGS sequence"/>
</dbReference>
<name>A0A2T3TXS5_ECOLX</name>
<evidence type="ECO:0000313" key="2">
    <source>
        <dbReference type="Proteomes" id="UP000271175"/>
    </source>
</evidence>
<dbReference type="EMBL" id="ROAL01000021">
    <property type="protein sequence ID" value="MIB62615.1"/>
    <property type="molecule type" value="Genomic_DNA"/>
</dbReference>
<comment type="caution">
    <text evidence="1">The sequence shown here is derived from an EMBL/GenBank/DDBJ whole genome shotgun (WGS) entry which is preliminary data.</text>
</comment>
<gene>
    <name evidence="1" type="ORF">D9E49_19870</name>
</gene>
<protein>
    <submittedName>
        <fullName evidence="1">Uncharacterized protein</fullName>
    </submittedName>
</protein>
<dbReference type="AlphaFoldDB" id="A0A2T3TXS5"/>
<proteinExistence type="predicted"/>
<reference evidence="1 2" key="1">
    <citation type="submission" date="2018-10" db="EMBL/GenBank/DDBJ databases">
        <authorList>
            <consortium name="NARMS: The National Antimicrobial Resistance Monitoring System"/>
        </authorList>
    </citation>
    <scope>NUCLEOTIDE SEQUENCE [LARGE SCALE GENOMIC DNA]</scope>
    <source>
        <strain evidence="1 2">CVM N17EC0276</strain>
    </source>
</reference>
<evidence type="ECO:0000313" key="1">
    <source>
        <dbReference type="EMBL" id="MIB62615.1"/>
    </source>
</evidence>
<sequence length="76" mass="8581">MCIKAEKYIEWVKHCQCHGVPLTTYKCPGCGEQIMTQCSHEKEIRDSLTCCPWCSAVFFKQVKGAKVKASAVIQNQ</sequence>
<accession>A0A2T3TXS5</accession>